<name>A0ABQ4TF62_METOR</name>
<evidence type="ECO:0000256" key="4">
    <source>
        <dbReference type="SAM" id="MobiDB-lite"/>
    </source>
</evidence>
<accession>A0ABQ4TF62</accession>
<dbReference type="InterPro" id="IPR029000">
    <property type="entry name" value="Cyclophilin-like_dom_sf"/>
</dbReference>
<feature type="region of interest" description="Disordered" evidence="4">
    <location>
        <begin position="137"/>
        <end position="157"/>
    </location>
</feature>
<evidence type="ECO:0000313" key="6">
    <source>
        <dbReference type="EMBL" id="GJE28672.1"/>
    </source>
</evidence>
<dbReference type="PANTHER" id="PTHR43309:SF5">
    <property type="entry name" value="5-OXOPROLINASE SUBUNIT C"/>
    <property type="match status" value="1"/>
</dbReference>
<dbReference type="InterPro" id="IPR003778">
    <property type="entry name" value="CT_A_B"/>
</dbReference>
<keyword evidence="7" id="KW-1185">Reference proteome</keyword>
<evidence type="ECO:0000256" key="3">
    <source>
        <dbReference type="ARBA" id="ARBA00022840"/>
    </source>
</evidence>
<dbReference type="EMBL" id="BPQV01000011">
    <property type="protein sequence ID" value="GJE28672.1"/>
    <property type="molecule type" value="Genomic_DNA"/>
</dbReference>
<dbReference type="SMART" id="SM00797">
    <property type="entry name" value="AHS2"/>
    <property type="match status" value="1"/>
</dbReference>
<reference evidence="6" key="1">
    <citation type="journal article" date="2021" name="Front. Microbiol.">
        <title>Comprehensive Comparative Genomics and Phenotyping of Methylobacterium Species.</title>
        <authorList>
            <person name="Alessa O."/>
            <person name="Ogura Y."/>
            <person name="Fujitani Y."/>
            <person name="Takami H."/>
            <person name="Hayashi T."/>
            <person name="Sahin N."/>
            <person name="Tani A."/>
        </authorList>
    </citation>
    <scope>NUCLEOTIDE SEQUENCE</scope>
    <source>
        <strain evidence="6">NBRC 15689</strain>
    </source>
</reference>
<evidence type="ECO:0000313" key="7">
    <source>
        <dbReference type="Proteomes" id="UP001055156"/>
    </source>
</evidence>
<keyword evidence="1" id="KW-0547">Nucleotide-binding</keyword>
<dbReference type="NCBIfam" id="TIGR00724">
    <property type="entry name" value="urea_amlyse_rel"/>
    <property type="match status" value="1"/>
</dbReference>
<gene>
    <name evidence="6" type="primary">pxpC</name>
    <name evidence="6" type="ORF">LKMONMHP_3545</name>
</gene>
<evidence type="ECO:0000259" key="5">
    <source>
        <dbReference type="SMART" id="SM00797"/>
    </source>
</evidence>
<dbReference type="InterPro" id="IPR052708">
    <property type="entry name" value="PxpC"/>
</dbReference>
<reference evidence="6" key="2">
    <citation type="submission" date="2021-08" db="EMBL/GenBank/DDBJ databases">
        <authorList>
            <person name="Tani A."/>
            <person name="Ola A."/>
            <person name="Ogura Y."/>
            <person name="Katsura K."/>
            <person name="Hayashi T."/>
        </authorList>
    </citation>
    <scope>NUCLEOTIDE SEQUENCE</scope>
    <source>
        <strain evidence="6">NBRC 15689</strain>
    </source>
</reference>
<comment type="caution">
    <text evidence="6">The sequence shown here is derived from an EMBL/GenBank/DDBJ whole genome shotgun (WGS) entry which is preliminary data.</text>
</comment>
<organism evidence="6 7">
    <name type="scientific">Methylobacterium organophilum</name>
    <dbReference type="NCBI Taxonomy" id="410"/>
    <lineage>
        <taxon>Bacteria</taxon>
        <taxon>Pseudomonadati</taxon>
        <taxon>Pseudomonadota</taxon>
        <taxon>Alphaproteobacteria</taxon>
        <taxon>Hyphomicrobiales</taxon>
        <taxon>Methylobacteriaceae</taxon>
        <taxon>Methylobacterium</taxon>
    </lineage>
</organism>
<dbReference type="Proteomes" id="UP001055156">
    <property type="component" value="Unassembled WGS sequence"/>
</dbReference>
<keyword evidence="2" id="KW-0378">Hydrolase</keyword>
<proteinExistence type="predicted"/>
<dbReference type="PANTHER" id="PTHR43309">
    <property type="entry name" value="5-OXOPROLINASE SUBUNIT C"/>
    <property type="match status" value="1"/>
</dbReference>
<feature type="domain" description="Carboxyltransferase" evidence="5">
    <location>
        <begin position="13"/>
        <end position="292"/>
    </location>
</feature>
<evidence type="ECO:0000256" key="1">
    <source>
        <dbReference type="ARBA" id="ARBA00022741"/>
    </source>
</evidence>
<keyword evidence="3" id="KW-0067">ATP-binding</keyword>
<dbReference type="Gene3D" id="2.40.100.10">
    <property type="entry name" value="Cyclophilin-like"/>
    <property type="match status" value="1"/>
</dbReference>
<dbReference type="Pfam" id="PF02626">
    <property type="entry name" value="CT_A_B"/>
    <property type="match status" value="1"/>
</dbReference>
<dbReference type="SUPFAM" id="SSF50891">
    <property type="entry name" value="Cyclophilin-like"/>
    <property type="match status" value="1"/>
</dbReference>
<evidence type="ECO:0000256" key="2">
    <source>
        <dbReference type="ARBA" id="ARBA00022801"/>
    </source>
</evidence>
<protein>
    <submittedName>
        <fullName evidence="6">5-oxoprolinase subunit C</fullName>
    </submittedName>
</protein>
<sequence>MTLQDGGRRGFARYGLSASGPMDPLAHAAANLLVGNEPEATALELGLSSGRFRAEGGPVRVAVTGALCRLDRDGEAVGQDGSLTLQEGETLRIERPRAGVYAVLALAGGIRAPAVMGSAALHLRAAIGGLDGRPLREGDRLHPAAEPGLGGTERGLDPVPLDREAPIRVVLGPQADHFTPEGLDTLRHGRFTVSHRADRMGCQLDGPRIAHGPQGFNIVSDGTVAGSIQVPGAGTPIILLADRQTTGGYPKIATVISADLRRVAQRRPGEALRFEVVTVEEAVRLARERAALLAALPDRLRPALSEAERLSAANLAGNAVDAFAG</sequence>